<dbReference type="Proteomes" id="UP001285244">
    <property type="component" value="Unassembled WGS sequence"/>
</dbReference>
<keyword evidence="3" id="KW-1185">Reference proteome</keyword>
<accession>A0ABU4WIJ0</accession>
<proteinExistence type="predicted"/>
<evidence type="ECO:0000313" key="2">
    <source>
        <dbReference type="EMBL" id="MDX8416371.1"/>
    </source>
</evidence>
<protein>
    <submittedName>
        <fullName evidence="2">Nitrogenase component 1</fullName>
    </submittedName>
</protein>
<dbReference type="SUPFAM" id="SSF53807">
    <property type="entry name" value="Helical backbone' metal receptor"/>
    <property type="match status" value="1"/>
</dbReference>
<organism evidence="2 3">
    <name type="scientific">Absicoccus intestinalis</name>
    <dbReference type="NCBI Taxonomy" id="2926319"/>
    <lineage>
        <taxon>Bacteria</taxon>
        <taxon>Bacillati</taxon>
        <taxon>Bacillota</taxon>
        <taxon>Erysipelotrichia</taxon>
        <taxon>Erysipelotrichales</taxon>
        <taxon>Erysipelotrichaceae</taxon>
        <taxon>Absicoccus</taxon>
    </lineage>
</organism>
<name>A0ABU4WIJ0_9FIRM</name>
<reference evidence="2 3" key="1">
    <citation type="submission" date="2022-03" db="EMBL/GenBank/DDBJ databases">
        <title>Novel taxa within the pig intestine.</title>
        <authorList>
            <person name="Wylensek D."/>
            <person name="Bishof K."/>
            <person name="Afrizal A."/>
            <person name="Clavel T."/>
        </authorList>
    </citation>
    <scope>NUCLEOTIDE SEQUENCE [LARGE SCALE GENOMIC DNA]</scope>
    <source>
        <strain evidence="2 3">Cla-KB-P134</strain>
    </source>
</reference>
<dbReference type="InterPro" id="IPR000510">
    <property type="entry name" value="Nase/OxRdtase_comp1"/>
</dbReference>
<dbReference type="InterPro" id="IPR049939">
    <property type="entry name" value="NifE-like"/>
</dbReference>
<evidence type="ECO:0000313" key="3">
    <source>
        <dbReference type="Proteomes" id="UP001285244"/>
    </source>
</evidence>
<dbReference type="Pfam" id="PF00148">
    <property type="entry name" value="Oxidored_nitro"/>
    <property type="match status" value="1"/>
</dbReference>
<gene>
    <name evidence="2" type="ORF">MOZ64_00730</name>
</gene>
<dbReference type="Gene3D" id="3.40.50.1980">
    <property type="entry name" value="Nitrogenase molybdenum iron protein domain"/>
    <property type="match status" value="2"/>
</dbReference>
<comment type="caution">
    <text evidence="2">The sequence shown here is derived from an EMBL/GenBank/DDBJ whole genome shotgun (WGS) entry which is preliminary data.</text>
</comment>
<sequence length="378" mass="41863">MRKVFRDVCNYAADLAGINSALYELGGLIIMHDASGCNSTYATHDEPRWTQMPSLIYISALEEYDAILGNDDKLIENVVEAAKETQPNFICLFGSPIALVMGTDFKGIAHVVEQETGIPTFGFKTSGMYSYIRGASQAYEMLAKHFVQPQVRPKRSQIRINLLGMTPLDLGYSGNKEAIDSWAHDHNFSIVANWSMGTSLEQIQQSALADVNVVVSSCALAAANVLKERFGIPYVVGVPVGKCAQLLAENIILSAHDQQDRELYKVGPNASHIVLIGEPVMAQSMRLALNDEVQIICPTEIGWQLQPGDLHSQEEEEIRNKLNAADMVIADPIYRRLMNKDIPFIDCPHWACSGRLFKDQMPVLIGDGFETMIRPLSF</sequence>
<feature type="domain" description="Nitrogenase/oxidoreductase component 1" evidence="1">
    <location>
        <begin position="28"/>
        <end position="241"/>
    </location>
</feature>
<dbReference type="PANTHER" id="PTHR42956">
    <property type="entry name" value="NITROGENASE IRON-MOLYBDENUM COFACTOR BIOSYNTHESIS PROTEIN NIFE"/>
    <property type="match status" value="1"/>
</dbReference>
<dbReference type="PANTHER" id="PTHR42956:SF1">
    <property type="entry name" value="NITROGENASE IRON-MOLYBDENUM COFACTOR BIOSYNTHESIS PROTEIN NIFE"/>
    <property type="match status" value="1"/>
</dbReference>
<dbReference type="RefSeq" id="WP_320324708.1">
    <property type="nucleotide sequence ID" value="NZ_JALBUS010000001.1"/>
</dbReference>
<dbReference type="EMBL" id="JALBUS010000001">
    <property type="protein sequence ID" value="MDX8416371.1"/>
    <property type="molecule type" value="Genomic_DNA"/>
</dbReference>
<evidence type="ECO:0000259" key="1">
    <source>
        <dbReference type="Pfam" id="PF00148"/>
    </source>
</evidence>